<feature type="transmembrane region" description="Helical" evidence="1">
    <location>
        <begin position="55"/>
        <end position="73"/>
    </location>
</feature>
<feature type="transmembrane region" description="Helical" evidence="1">
    <location>
        <begin position="80"/>
        <end position="101"/>
    </location>
</feature>
<proteinExistence type="predicted"/>
<dbReference type="RefSeq" id="WP_195168607.1">
    <property type="nucleotide sequence ID" value="NZ_CP062983.1"/>
</dbReference>
<feature type="transmembrane region" description="Helical" evidence="1">
    <location>
        <begin position="27"/>
        <end position="49"/>
    </location>
</feature>
<protein>
    <submittedName>
        <fullName evidence="2">Uncharacterized protein</fullName>
    </submittedName>
</protein>
<gene>
    <name evidence="2" type="ORF">G4Y79_12475</name>
</gene>
<keyword evidence="3" id="KW-1185">Reference proteome</keyword>
<dbReference type="KEGG" id="pmet:G4Y79_12475"/>
<dbReference type="EMBL" id="CP062983">
    <property type="protein sequence ID" value="QPC80532.1"/>
    <property type="molecule type" value="Genomic_DNA"/>
</dbReference>
<organism evidence="2 3">
    <name type="scientific">Phototrophicus methaneseepsis</name>
    <dbReference type="NCBI Taxonomy" id="2710758"/>
    <lineage>
        <taxon>Bacteria</taxon>
        <taxon>Bacillati</taxon>
        <taxon>Chloroflexota</taxon>
        <taxon>Candidatus Thermofontia</taxon>
        <taxon>Phototrophicales</taxon>
        <taxon>Phototrophicaceae</taxon>
        <taxon>Phototrophicus</taxon>
    </lineage>
</organism>
<reference evidence="2 3" key="1">
    <citation type="submission" date="2020-02" db="EMBL/GenBank/DDBJ databases">
        <authorList>
            <person name="Zheng R.K."/>
            <person name="Sun C.M."/>
        </authorList>
    </citation>
    <scope>NUCLEOTIDE SEQUENCE [LARGE SCALE GENOMIC DNA]</scope>
    <source>
        <strain evidence="3">rifampicinis</strain>
    </source>
</reference>
<feature type="transmembrane region" description="Helical" evidence="1">
    <location>
        <begin position="144"/>
        <end position="162"/>
    </location>
</feature>
<feature type="transmembrane region" description="Helical" evidence="1">
    <location>
        <begin position="107"/>
        <end position="123"/>
    </location>
</feature>
<keyword evidence="1" id="KW-1133">Transmembrane helix</keyword>
<evidence type="ECO:0000256" key="1">
    <source>
        <dbReference type="SAM" id="Phobius"/>
    </source>
</evidence>
<name>A0A7S8ICH4_9CHLR</name>
<keyword evidence="1" id="KW-0472">Membrane</keyword>
<dbReference type="AlphaFoldDB" id="A0A7S8ICH4"/>
<accession>A0A7S8ICH4</accession>
<sequence>MAQTTQKQGWHVANWGTLGWLETGVKAIGIIVGLLAFTQTISTGTIGLADVPHGISVIIMALLTLFVLGSILLRAQQREVVSLIFAIANALGHAGMLYYLLYTPEGQVLPIMFGIAYVLGELVKQRFLITSGYTEMGQQTPQMLMFSRGLMVVYVVLVVAVLL</sequence>
<evidence type="ECO:0000313" key="3">
    <source>
        <dbReference type="Proteomes" id="UP000594468"/>
    </source>
</evidence>
<evidence type="ECO:0000313" key="2">
    <source>
        <dbReference type="EMBL" id="QPC80532.1"/>
    </source>
</evidence>
<dbReference type="Proteomes" id="UP000594468">
    <property type="component" value="Chromosome"/>
</dbReference>
<keyword evidence="1" id="KW-0812">Transmembrane</keyword>